<gene>
    <name evidence="1" type="ORF">KOI35_26060</name>
</gene>
<dbReference type="RefSeq" id="WP_215791158.1">
    <property type="nucleotide sequence ID" value="NZ_JAHKKG010000008.1"/>
</dbReference>
<protein>
    <submittedName>
        <fullName evidence="1">Uncharacterized protein</fullName>
    </submittedName>
</protein>
<evidence type="ECO:0000313" key="2">
    <source>
        <dbReference type="Proteomes" id="UP001519654"/>
    </source>
</evidence>
<comment type="caution">
    <text evidence="1">The sequence shown here is derived from an EMBL/GenBank/DDBJ whole genome shotgun (WGS) entry which is preliminary data.</text>
</comment>
<dbReference type="Proteomes" id="UP001519654">
    <property type="component" value="Unassembled WGS sequence"/>
</dbReference>
<organism evidence="1 2">
    <name type="scientific">Paractinoplanes bogorensis</name>
    <dbReference type="NCBI Taxonomy" id="1610840"/>
    <lineage>
        <taxon>Bacteria</taxon>
        <taxon>Bacillati</taxon>
        <taxon>Actinomycetota</taxon>
        <taxon>Actinomycetes</taxon>
        <taxon>Micromonosporales</taxon>
        <taxon>Micromonosporaceae</taxon>
        <taxon>Paractinoplanes</taxon>
    </lineage>
</organism>
<evidence type="ECO:0000313" key="1">
    <source>
        <dbReference type="EMBL" id="MBU2666981.1"/>
    </source>
</evidence>
<sequence>MAFTPAGRIAGDTVAQAIQLAHEYEPQPPYRAGSPDLAPPGVLAAVRARANNILTGT</sequence>
<proteinExistence type="predicted"/>
<dbReference type="EMBL" id="JAHKKG010000008">
    <property type="protein sequence ID" value="MBU2666981.1"/>
    <property type="molecule type" value="Genomic_DNA"/>
</dbReference>
<keyword evidence="2" id="KW-1185">Reference proteome</keyword>
<reference evidence="1 2" key="1">
    <citation type="submission" date="2021-06" db="EMBL/GenBank/DDBJ databases">
        <title>Actinoplanes lichenicola sp. nov., and Actinoplanes ovalisporus sp. nov., isolated from lichen in Thailand.</title>
        <authorList>
            <person name="Saeng-In P."/>
            <person name="Kanchanasin P."/>
            <person name="Yuki M."/>
            <person name="Kudo T."/>
            <person name="Ohkuma M."/>
            <person name="Phongsopitanun W."/>
            <person name="Tanasupawat S."/>
        </authorList>
    </citation>
    <scope>NUCLEOTIDE SEQUENCE [LARGE SCALE GENOMIC DNA]</scope>
    <source>
        <strain evidence="1 2">NBRC 110975</strain>
    </source>
</reference>
<accession>A0ABS5YV87</accession>
<name>A0ABS5YV87_9ACTN</name>